<reference evidence="3" key="1">
    <citation type="submission" date="2020-03" db="EMBL/GenBank/DDBJ databases">
        <title>The deep terrestrial virosphere.</title>
        <authorList>
            <person name="Holmfeldt K."/>
            <person name="Nilsson E."/>
            <person name="Simone D."/>
            <person name="Lopez-Fernandez M."/>
            <person name="Wu X."/>
            <person name="de Brujin I."/>
            <person name="Lundin D."/>
            <person name="Andersson A."/>
            <person name="Bertilsson S."/>
            <person name="Dopson M."/>
        </authorList>
    </citation>
    <scope>NUCLEOTIDE SEQUENCE</scope>
    <source>
        <strain evidence="3">MM415A00919</strain>
        <strain evidence="2">MM415B01941</strain>
    </source>
</reference>
<dbReference type="InterPro" id="IPR036390">
    <property type="entry name" value="WH_DNA-bd_sf"/>
</dbReference>
<dbReference type="InterPro" id="IPR036388">
    <property type="entry name" value="WH-like_DNA-bd_sf"/>
</dbReference>
<dbReference type="SUPFAM" id="SSF46785">
    <property type="entry name" value="Winged helix' DNA-binding domain"/>
    <property type="match status" value="1"/>
</dbReference>
<dbReference type="NCBIfam" id="TIGR01610">
    <property type="entry name" value="phage_O_Nterm"/>
    <property type="match status" value="1"/>
</dbReference>
<dbReference type="EMBL" id="MT141195">
    <property type="protein sequence ID" value="QJA56026.1"/>
    <property type="molecule type" value="Genomic_DNA"/>
</dbReference>
<name>A0A6M3KBP9_9ZZZZ</name>
<sequence>MADVQKEHGHVDIANGIVEALAKTHLSSYETQVLFAILRKTYGWHKKEDWITNTQIADMTGIAEAHISRTIKLLLQKNIIYKNGKKLAIQKDYEKWVKLPKGVTSHHGVKLPKGDIKLPKGVIEVTKGGKKKLPKGVYTKETKRNYTKETIQKKGDVFLKAWKDFKEMRKKIKKPMTDRAEEMLLTSLNELSKSKQEQVAILNQSTFHCWQGVYALKDKPVDDEVQPKWEKKEVLKLTPEQVERNKAKMKELANVFKGKFTMPGTAEGG</sequence>
<gene>
    <name evidence="3" type="ORF">MM415A00919_0020</name>
    <name evidence="2" type="ORF">MM415B01941_0017</name>
</gene>
<proteinExistence type="predicted"/>
<dbReference type="InterPro" id="IPR006497">
    <property type="entry name" value="Phage_lambda_VrpO_N"/>
</dbReference>
<dbReference type="AlphaFoldDB" id="A0A6M3KBP9"/>
<dbReference type="Pfam" id="PF04492">
    <property type="entry name" value="Phage_rep_O"/>
    <property type="match status" value="1"/>
</dbReference>
<accession>A0A6M3KBP9</accession>
<feature type="domain" description="Bacteriophage lambda Replication protein O N-terminal" evidence="1">
    <location>
        <begin position="5"/>
        <end position="96"/>
    </location>
</feature>
<dbReference type="GO" id="GO:0006260">
    <property type="term" value="P:DNA replication"/>
    <property type="evidence" value="ECO:0007669"/>
    <property type="project" value="InterPro"/>
</dbReference>
<evidence type="ECO:0000313" key="2">
    <source>
        <dbReference type="EMBL" id="QJA56026.1"/>
    </source>
</evidence>
<organism evidence="3">
    <name type="scientific">viral metagenome</name>
    <dbReference type="NCBI Taxonomy" id="1070528"/>
    <lineage>
        <taxon>unclassified sequences</taxon>
        <taxon>metagenomes</taxon>
        <taxon>organismal metagenomes</taxon>
    </lineage>
</organism>
<dbReference type="Gene3D" id="1.10.10.10">
    <property type="entry name" value="Winged helix-like DNA-binding domain superfamily/Winged helix DNA-binding domain"/>
    <property type="match status" value="1"/>
</dbReference>
<evidence type="ECO:0000259" key="1">
    <source>
        <dbReference type="Pfam" id="PF04492"/>
    </source>
</evidence>
<evidence type="ECO:0000313" key="3">
    <source>
        <dbReference type="EMBL" id="QJA79323.1"/>
    </source>
</evidence>
<protein>
    <submittedName>
        <fullName evidence="3">Putative DNA replication initiation protein</fullName>
    </submittedName>
</protein>
<dbReference type="EMBL" id="MT142376">
    <property type="protein sequence ID" value="QJA79323.1"/>
    <property type="molecule type" value="Genomic_DNA"/>
</dbReference>